<evidence type="ECO:0000313" key="2">
    <source>
        <dbReference type="EMBL" id="TDR37343.1"/>
    </source>
</evidence>
<dbReference type="EMBL" id="SNZH01000025">
    <property type="protein sequence ID" value="TDR37343.1"/>
    <property type="molecule type" value="Genomic_DNA"/>
</dbReference>
<feature type="region of interest" description="Disordered" evidence="1">
    <location>
        <begin position="1"/>
        <end position="40"/>
    </location>
</feature>
<feature type="compositionally biased region" description="Basic residues" evidence="1">
    <location>
        <begin position="1"/>
        <end position="19"/>
    </location>
</feature>
<feature type="compositionally biased region" description="Gly residues" evidence="1">
    <location>
        <begin position="25"/>
        <end position="35"/>
    </location>
</feature>
<gene>
    <name evidence="2" type="ORF">DFR29_1255</name>
</gene>
<sequence length="59" mass="6477">MAKGKRPKRARSKSARKPPKIQLSGGIGNKMGNGSPGSSDWTPWLRLLVELAIRIYFAP</sequence>
<evidence type="ECO:0000313" key="3">
    <source>
        <dbReference type="Proteomes" id="UP000295293"/>
    </source>
</evidence>
<name>A0A4V6PY84_9GAMM</name>
<dbReference type="Proteomes" id="UP000295293">
    <property type="component" value="Unassembled WGS sequence"/>
</dbReference>
<reference evidence="2 3" key="1">
    <citation type="submission" date="2019-03" db="EMBL/GenBank/DDBJ databases">
        <title>Genomic Encyclopedia of Type Strains, Phase IV (KMG-IV): sequencing the most valuable type-strain genomes for metagenomic binning, comparative biology and taxonomic classification.</title>
        <authorList>
            <person name="Goeker M."/>
        </authorList>
    </citation>
    <scope>NUCLEOTIDE SEQUENCE [LARGE SCALE GENOMIC DNA]</scope>
    <source>
        <strain evidence="2 3">DSM 21667</strain>
    </source>
</reference>
<dbReference type="AlphaFoldDB" id="A0A4V6PY84"/>
<organism evidence="2 3">
    <name type="scientific">Tahibacter aquaticus</name>
    <dbReference type="NCBI Taxonomy" id="520092"/>
    <lineage>
        <taxon>Bacteria</taxon>
        <taxon>Pseudomonadati</taxon>
        <taxon>Pseudomonadota</taxon>
        <taxon>Gammaproteobacteria</taxon>
        <taxon>Lysobacterales</taxon>
        <taxon>Rhodanobacteraceae</taxon>
        <taxon>Tahibacter</taxon>
    </lineage>
</organism>
<evidence type="ECO:0000256" key="1">
    <source>
        <dbReference type="SAM" id="MobiDB-lite"/>
    </source>
</evidence>
<keyword evidence="3" id="KW-1185">Reference proteome</keyword>
<comment type="caution">
    <text evidence="2">The sequence shown here is derived from an EMBL/GenBank/DDBJ whole genome shotgun (WGS) entry which is preliminary data.</text>
</comment>
<proteinExistence type="predicted"/>
<accession>A0A4V6PY84</accession>
<dbReference type="RefSeq" id="WP_133821724.1">
    <property type="nucleotide sequence ID" value="NZ_SNZH01000025.1"/>
</dbReference>
<protein>
    <submittedName>
        <fullName evidence="2">Uncharacterized protein</fullName>
    </submittedName>
</protein>